<dbReference type="PATRIC" id="fig|33036.3.peg.538"/>
<dbReference type="Proteomes" id="UP000070383">
    <property type="component" value="Unassembled WGS sequence"/>
</dbReference>
<dbReference type="STRING" id="33036.HMPREF3200_00540"/>
<proteinExistence type="predicted"/>
<feature type="transmembrane region" description="Helical" evidence="1">
    <location>
        <begin position="165"/>
        <end position="183"/>
    </location>
</feature>
<keyword evidence="3" id="KW-1185">Reference proteome</keyword>
<feature type="transmembrane region" description="Helical" evidence="1">
    <location>
        <begin position="87"/>
        <end position="107"/>
    </location>
</feature>
<keyword evidence="1" id="KW-1133">Transmembrane helix</keyword>
<protein>
    <submittedName>
        <fullName evidence="2">Uncharacterized protein</fullName>
    </submittedName>
</protein>
<evidence type="ECO:0000313" key="2">
    <source>
        <dbReference type="EMBL" id="KWZ78813.1"/>
    </source>
</evidence>
<gene>
    <name evidence="2" type="ORF">HMPREF3200_00540</name>
</gene>
<accession>A0A133KGT4</accession>
<reference evidence="3" key="1">
    <citation type="submission" date="2016-01" db="EMBL/GenBank/DDBJ databases">
        <authorList>
            <person name="Mitreva M."/>
            <person name="Pepin K.H."/>
            <person name="Mihindukulasuriya K.A."/>
            <person name="Fulton R."/>
            <person name="Fronick C."/>
            <person name="O'Laughlin M."/>
            <person name="Miner T."/>
            <person name="Herter B."/>
            <person name="Rosa B.A."/>
            <person name="Cordes M."/>
            <person name="Tomlinson C."/>
            <person name="Wollam A."/>
            <person name="Palsikar V.B."/>
            <person name="Mardis E.R."/>
            <person name="Wilson R.K."/>
        </authorList>
    </citation>
    <scope>NUCLEOTIDE SEQUENCE [LARGE SCALE GENOMIC DNA]</scope>
    <source>
        <strain evidence="3">MJR8151</strain>
    </source>
</reference>
<dbReference type="AlphaFoldDB" id="A0A133KGT4"/>
<evidence type="ECO:0000313" key="3">
    <source>
        <dbReference type="Proteomes" id="UP000070383"/>
    </source>
</evidence>
<feature type="transmembrane region" description="Helical" evidence="1">
    <location>
        <begin position="26"/>
        <end position="45"/>
    </location>
</feature>
<evidence type="ECO:0000256" key="1">
    <source>
        <dbReference type="SAM" id="Phobius"/>
    </source>
</evidence>
<dbReference type="EMBL" id="LRPM01000016">
    <property type="protein sequence ID" value="KWZ78813.1"/>
    <property type="molecule type" value="Genomic_DNA"/>
</dbReference>
<name>A0A133KGT4_9FIRM</name>
<comment type="caution">
    <text evidence="2">The sequence shown here is derived from an EMBL/GenBank/DDBJ whole genome shotgun (WGS) entry which is preliminary data.</text>
</comment>
<dbReference type="RefSeq" id="WP_004836945.1">
    <property type="nucleotide sequence ID" value="NZ_CAMUDP010000021.1"/>
</dbReference>
<organism evidence="2 3">
    <name type="scientific">Anaerococcus tetradius</name>
    <dbReference type="NCBI Taxonomy" id="33036"/>
    <lineage>
        <taxon>Bacteria</taxon>
        <taxon>Bacillati</taxon>
        <taxon>Bacillota</taxon>
        <taxon>Tissierellia</taxon>
        <taxon>Tissierellales</taxon>
        <taxon>Peptoniphilaceae</taxon>
        <taxon>Anaerococcus</taxon>
    </lineage>
</organism>
<sequence>MKDRITDFIQVSSYAFRNTFSKIRKLYLAFIFIFIRTFLDVKNIIGLVGGGSFVGLLNYIIDVLILCYIAQALRSVVVYGNPGKKSIGNSISIFFQPLISALFYLYIVKLGVNLLTMGANPRGEMLVFFIVKVLSSPILEEVYINNKTGLEALKSSVKFVLDNPLTYGIYAIIFIGIESYLGLKLGANTIIGIRNLYISLILALIHTFFSVFRGHLFKYIDEHPYRQRKFMRG</sequence>
<feature type="transmembrane region" description="Helical" evidence="1">
    <location>
        <begin position="195"/>
        <end position="216"/>
    </location>
</feature>
<keyword evidence="1" id="KW-0812">Transmembrane</keyword>
<keyword evidence="1" id="KW-0472">Membrane</keyword>
<dbReference type="OrthoDB" id="1689675at2"/>